<reference evidence="3 4" key="1">
    <citation type="journal article" date="2011" name="Proc. Natl. Acad. Sci. U.S.A.">
        <title>Evolutionary erosion of yeast sex chromosomes by mating-type switching accidents.</title>
        <authorList>
            <person name="Gordon J.L."/>
            <person name="Armisen D."/>
            <person name="Proux-Wera E."/>
            <person name="Oheigeartaigh S.S."/>
            <person name="Byrne K.P."/>
            <person name="Wolfe K.H."/>
        </authorList>
    </citation>
    <scope>NUCLEOTIDE SEQUENCE [LARGE SCALE GENOMIC DNA]</scope>
    <source>
        <strain evidence="4">ATCC 10662 / CBS 1146 / NBRC 0425 / NCYC 2629 / NRRL Y-866</strain>
    </source>
</reference>
<name>G8ZUK0_TORDE</name>
<feature type="coiled-coil region" evidence="1">
    <location>
        <begin position="235"/>
        <end position="287"/>
    </location>
</feature>
<evidence type="ECO:0000256" key="2">
    <source>
        <dbReference type="SAM" id="MobiDB-lite"/>
    </source>
</evidence>
<dbReference type="RefSeq" id="XP_003681505.1">
    <property type="nucleotide sequence ID" value="XM_003681457.1"/>
</dbReference>
<dbReference type="eggNOG" id="ENOG502RYJ3">
    <property type="taxonomic scope" value="Eukaryota"/>
</dbReference>
<proteinExistence type="predicted"/>
<feature type="region of interest" description="Disordered" evidence="2">
    <location>
        <begin position="454"/>
        <end position="475"/>
    </location>
</feature>
<gene>
    <name evidence="3" type="primary">TDEL0E00510</name>
    <name evidence="3" type="ORF">TDEL_0E00510</name>
</gene>
<keyword evidence="1" id="KW-0175">Coiled coil</keyword>
<feature type="coiled-coil region" evidence="1">
    <location>
        <begin position="712"/>
        <end position="760"/>
    </location>
</feature>
<feature type="region of interest" description="Disordered" evidence="2">
    <location>
        <begin position="16"/>
        <end position="44"/>
    </location>
</feature>
<keyword evidence="4" id="KW-1185">Reference proteome</keyword>
<feature type="compositionally biased region" description="Polar residues" evidence="2">
    <location>
        <begin position="27"/>
        <end position="37"/>
    </location>
</feature>
<dbReference type="STRING" id="1076872.G8ZUK0"/>
<dbReference type="HOGENOM" id="CLU_299608_0_0_1"/>
<feature type="compositionally biased region" description="Basic and acidic residues" evidence="2">
    <location>
        <begin position="454"/>
        <end position="463"/>
    </location>
</feature>
<dbReference type="Proteomes" id="UP000005627">
    <property type="component" value="Chromosome 5"/>
</dbReference>
<dbReference type="KEGG" id="tdl:TDEL_0E00510"/>
<protein>
    <submittedName>
        <fullName evidence="3">Uncharacterized protein</fullName>
    </submittedName>
</protein>
<feature type="coiled-coil region" evidence="1">
    <location>
        <begin position="598"/>
        <end position="683"/>
    </location>
</feature>
<dbReference type="EMBL" id="HE616746">
    <property type="protein sequence ID" value="CCE92294.1"/>
    <property type="molecule type" value="Genomic_DNA"/>
</dbReference>
<dbReference type="AlphaFoldDB" id="G8ZUK0"/>
<feature type="compositionally biased region" description="Polar residues" evidence="2">
    <location>
        <begin position="396"/>
        <end position="411"/>
    </location>
</feature>
<feature type="region of interest" description="Disordered" evidence="2">
    <location>
        <begin position="81"/>
        <end position="121"/>
    </location>
</feature>
<evidence type="ECO:0000313" key="4">
    <source>
        <dbReference type="Proteomes" id="UP000005627"/>
    </source>
</evidence>
<feature type="region of interest" description="Disordered" evidence="2">
    <location>
        <begin position="383"/>
        <end position="411"/>
    </location>
</feature>
<dbReference type="InterPro" id="IPR021750">
    <property type="entry name" value="Sid4-like"/>
</dbReference>
<dbReference type="OrthoDB" id="5376259at2759"/>
<organism evidence="3 4">
    <name type="scientific">Torulaspora delbrueckii</name>
    <name type="common">Yeast</name>
    <name type="synonym">Candida colliculosa</name>
    <dbReference type="NCBI Taxonomy" id="4950"/>
    <lineage>
        <taxon>Eukaryota</taxon>
        <taxon>Fungi</taxon>
        <taxon>Dikarya</taxon>
        <taxon>Ascomycota</taxon>
        <taxon>Saccharomycotina</taxon>
        <taxon>Saccharomycetes</taxon>
        <taxon>Saccharomycetales</taxon>
        <taxon>Saccharomycetaceae</taxon>
        <taxon>Torulaspora</taxon>
    </lineage>
</organism>
<accession>G8ZUK0</accession>
<evidence type="ECO:0000313" key="3">
    <source>
        <dbReference type="EMBL" id="CCE92294.1"/>
    </source>
</evidence>
<dbReference type="Pfam" id="PF11778">
    <property type="entry name" value="SID"/>
    <property type="match status" value="1"/>
</dbReference>
<sequence length="936" mass="108535">MSDYLATHFSQAVKLGEEEQEERFDYTDSSLQEQGDSMLSVAGSPRRTVKPWSFMDTFNPKKQALAIAREIDVKRGIRLELPLKQEKPASEPVTDENTSQSTIRRVPSGAKPQPNGQNLRATTPVENDAATSGNTNEQSIGDVAGQSTPLTLARIVHQEESQGEKVKQPEEDKELKAMSKILMDKDKQLEILSQEIITKEHNIIAITSQFNEVKGLLELSKKDRLLDGEANAGMIKDLREEINRKSHSIKEMLTKSEEIEEKSEQQREKLRATIEDLKEQLARERENGFTELRAADTDWQNKIEEKEVKLRASYDADKSQYEHKISMLQEEFNNKLREINALEKTIKDLSKELDDQFQALEKAKRTNDELESQCNVTKKLQDMEEQNQQLKRDLQSSKSSRNELQTENTGIMTKLQVANDHIRELEKSLELAKSSQTTLRNDYELTMKQVEEASKLNEQRKSELGALKESNERTRVENNDLKEKLNEASKTNDELKKDVLKVQMEKEKAAHNSEKLQTAIQQEQLDHEKTTKNLRKSEEYSSNLTKFVENMTLFNVHIGTVMLHSFGKNHQVTCIDPFFTIQNKDIIGFHTKSHDQKHQELDRRIDSLTLKNQKLVSQIDNQWKVKVEALTQESITQKKVLDQLEIKVKEAEKKSKELESRQLQSQEEKATMLKEKNDLIREQAALNNTINVLKGSHFNKEQDKILSLVEKMDKVTTTITQIREQIRQEAEENAKLKSSIESKEKELNDIRKECNDQILKLEEYDNIKVLLESKETELAQLQPLYAQQKAELDQLTIDLKRLEGDQSRRITYEVARQSRPDIDRALYDKLMISKVDSIDRVELQNIVKNLILLLEIPFNKLTKKGPLVAIYLKYERPIFSYFANRLHFELFNEAIDMMRFTNEAYDQYTDTHNMNTIKHPLESCLENLYQKLVSRF</sequence>
<dbReference type="InParanoid" id="G8ZUK0"/>
<evidence type="ECO:0000256" key="1">
    <source>
        <dbReference type="SAM" id="Coils"/>
    </source>
</evidence>
<dbReference type="GeneID" id="11503695"/>